<dbReference type="Proteomes" id="UP000480185">
    <property type="component" value="Unassembled WGS sequence"/>
</dbReference>
<accession>A0A6G1X5H1</accession>
<comment type="caution">
    <text evidence="1">The sequence shown here is derived from an EMBL/GenBank/DDBJ whole genome shotgun (WGS) entry which is preliminary data.</text>
</comment>
<gene>
    <name evidence="1" type="primary">spoIIR</name>
    <name evidence="1" type="ORF">GH754_07730</name>
</gene>
<sequence>MKKVIFLFVSAFIIFYNPMIGSGKQEQNSEYKVIPDESIRLRILAHSNSEKDQELKREIRDRVNAEITTWVNDLNSISSARELIESRLGEIEKIVEQTLAEKNINQTFDLEFGDVQFPTKVYGGKVYPGGIYEALLITIGDGKGDNWWCVLFPPLCFLDFSNGTTVADDEEKDEHLEENQEVKENEKKVEVQFFLITWFDSIIGWVKNLF</sequence>
<dbReference type="RefSeq" id="WP_153728141.1">
    <property type="nucleotide sequence ID" value="NZ_WJNH01000004.1"/>
</dbReference>
<dbReference type="NCBIfam" id="TIGR02837">
    <property type="entry name" value="spore_II_R"/>
    <property type="match status" value="1"/>
</dbReference>
<organism evidence="1 2">
    <name type="scientific">Salinibacillus xinjiangensis</name>
    <dbReference type="NCBI Taxonomy" id="1229268"/>
    <lineage>
        <taxon>Bacteria</taxon>
        <taxon>Bacillati</taxon>
        <taxon>Bacillota</taxon>
        <taxon>Bacilli</taxon>
        <taxon>Bacillales</taxon>
        <taxon>Bacillaceae</taxon>
        <taxon>Salinibacillus</taxon>
    </lineage>
</organism>
<dbReference type="OrthoDB" id="9793324at2"/>
<keyword evidence="2" id="KW-1185">Reference proteome</keyword>
<reference evidence="1 2" key="1">
    <citation type="submission" date="2019-11" db="EMBL/GenBank/DDBJ databases">
        <authorList>
            <person name="Li J."/>
        </authorList>
    </citation>
    <scope>NUCLEOTIDE SEQUENCE [LARGE SCALE GENOMIC DNA]</scope>
    <source>
        <strain evidence="1 2">J4</strain>
    </source>
</reference>
<evidence type="ECO:0000313" key="1">
    <source>
        <dbReference type="EMBL" id="MRG86214.1"/>
    </source>
</evidence>
<dbReference type="Pfam" id="PF09551">
    <property type="entry name" value="Spore_II_R"/>
    <property type="match status" value="1"/>
</dbReference>
<evidence type="ECO:0000313" key="2">
    <source>
        <dbReference type="Proteomes" id="UP000480185"/>
    </source>
</evidence>
<dbReference type="EMBL" id="WJNH01000004">
    <property type="protein sequence ID" value="MRG86214.1"/>
    <property type="molecule type" value="Genomic_DNA"/>
</dbReference>
<name>A0A6G1X5H1_9BACI</name>
<dbReference type="AlphaFoldDB" id="A0A6G1X5H1"/>
<proteinExistence type="predicted"/>
<dbReference type="InterPro" id="IPR014202">
    <property type="entry name" value="Spore_II_R"/>
</dbReference>
<protein>
    <submittedName>
        <fullName evidence="1">Stage II sporulation protein R</fullName>
    </submittedName>
</protein>